<dbReference type="PANTHER" id="PTHR47505:SF1">
    <property type="entry name" value="DNA UTILIZATION PROTEIN YHGH"/>
    <property type="match status" value="1"/>
</dbReference>
<dbReference type="InterPro" id="IPR029057">
    <property type="entry name" value="PRTase-like"/>
</dbReference>
<protein>
    <submittedName>
        <fullName evidence="1">ComF family protein</fullName>
    </submittedName>
</protein>
<dbReference type="RefSeq" id="WP_380057628.1">
    <property type="nucleotide sequence ID" value="NZ_JBHSWB010000001.1"/>
</dbReference>
<proteinExistence type="predicted"/>
<comment type="caution">
    <text evidence="1">The sequence shown here is derived from an EMBL/GenBank/DDBJ whole genome shotgun (WGS) entry which is preliminary data.</text>
</comment>
<gene>
    <name evidence="1" type="ORF">ACFP90_17430</name>
</gene>
<organism evidence="1 2">
    <name type="scientific">Deinococcus multiflagellatus</name>
    <dbReference type="NCBI Taxonomy" id="1656887"/>
    <lineage>
        <taxon>Bacteria</taxon>
        <taxon>Thermotogati</taxon>
        <taxon>Deinococcota</taxon>
        <taxon>Deinococci</taxon>
        <taxon>Deinococcales</taxon>
        <taxon>Deinococcaceae</taxon>
        <taxon>Deinococcus</taxon>
    </lineage>
</organism>
<keyword evidence="2" id="KW-1185">Reference proteome</keyword>
<dbReference type="InterPro" id="IPR051910">
    <property type="entry name" value="ComF/GntX_DNA_util-trans"/>
</dbReference>
<reference evidence="2" key="1">
    <citation type="journal article" date="2019" name="Int. J. Syst. Evol. Microbiol.">
        <title>The Global Catalogue of Microorganisms (GCM) 10K type strain sequencing project: providing services to taxonomists for standard genome sequencing and annotation.</title>
        <authorList>
            <consortium name="The Broad Institute Genomics Platform"/>
            <consortium name="The Broad Institute Genome Sequencing Center for Infectious Disease"/>
            <person name="Wu L."/>
            <person name="Ma J."/>
        </authorList>
    </citation>
    <scope>NUCLEOTIDE SEQUENCE [LARGE SCALE GENOMIC DNA]</scope>
    <source>
        <strain evidence="2">CCUG 63830</strain>
    </source>
</reference>
<accession>A0ABW1ZNF6</accession>
<name>A0ABW1ZNF6_9DEIO</name>
<dbReference type="EMBL" id="JBHSWB010000001">
    <property type="protein sequence ID" value="MFC6661907.1"/>
    <property type="molecule type" value="Genomic_DNA"/>
</dbReference>
<dbReference type="SUPFAM" id="SSF53271">
    <property type="entry name" value="PRTase-like"/>
    <property type="match status" value="1"/>
</dbReference>
<sequence>MTGPLWTGLSGLARSLLPRPCPGCGAQLGAQAGLCRPCRAQLQAQVSAHSPLRPHPGPHLLTLGPYAGVRRRAVRALKFAGARELAPVLGAALAAGVPPGWGVAAVVPVPLHPARQRGRGFNQAELLGRALADQLGVPCVPALRRTRAGPQQARRRAAEREDLQGAFERSEVPLPPARSCWWTTCSPPAKRRGPARTPCRPLGSRRSMWPWWRGRGAGCRKRAAGFILFCFPPPATRLPSYPSFSPTGTASGTLFSRGGRGHTQAGL</sequence>
<evidence type="ECO:0000313" key="2">
    <source>
        <dbReference type="Proteomes" id="UP001596317"/>
    </source>
</evidence>
<dbReference type="Proteomes" id="UP001596317">
    <property type="component" value="Unassembled WGS sequence"/>
</dbReference>
<dbReference type="PANTHER" id="PTHR47505">
    <property type="entry name" value="DNA UTILIZATION PROTEIN YHGH"/>
    <property type="match status" value="1"/>
</dbReference>
<evidence type="ECO:0000313" key="1">
    <source>
        <dbReference type="EMBL" id="MFC6661907.1"/>
    </source>
</evidence>